<dbReference type="Proteomes" id="UP000502533">
    <property type="component" value="Chromosome"/>
</dbReference>
<evidence type="ECO:0000313" key="2">
    <source>
        <dbReference type="Proteomes" id="UP000502533"/>
    </source>
</evidence>
<name>A0A181C838_9PROT</name>
<sequence length="71" mass="7018">MLRIVIALVGVLALCAVGGFFSLGAFPPAPVQQAIHKDIPFAPPAPPAAAALPALPGAPAPLPVTPLAPLH</sequence>
<reference evidence="1 2" key="1">
    <citation type="submission" date="2020-03" db="EMBL/GenBank/DDBJ databases">
        <title>Isolation of cellulose-producing strains, genome characterization and application of the synthesized cellulose films as an economical and sustainable material for piezoelectric sensor construction.</title>
        <authorList>
            <person name="Mangayil R.K."/>
        </authorList>
    </citation>
    <scope>NUCLEOTIDE SEQUENCE [LARGE SCALE GENOMIC DNA]</scope>
    <source>
        <strain evidence="1 2">ENS 9a1a</strain>
    </source>
</reference>
<evidence type="ECO:0000313" key="1">
    <source>
        <dbReference type="EMBL" id="QIP34662.1"/>
    </source>
</evidence>
<proteinExistence type="predicted"/>
<dbReference type="AlphaFoldDB" id="A0A181C838"/>
<dbReference type="GeneID" id="85021193"/>
<dbReference type="EMBL" id="CP050139">
    <property type="protein sequence ID" value="QIP34662.1"/>
    <property type="molecule type" value="Genomic_DNA"/>
</dbReference>
<accession>A0A181C838</accession>
<gene>
    <name evidence="1" type="ORF">GWK63_03400</name>
</gene>
<dbReference type="KEGG" id="kre:GWK63_03400"/>
<protein>
    <submittedName>
        <fullName evidence="1">Uncharacterized protein</fullName>
    </submittedName>
</protein>
<keyword evidence="2" id="KW-1185">Reference proteome</keyword>
<dbReference type="RefSeq" id="WP_007399137.1">
    <property type="nucleotide sequence ID" value="NZ_CALMTF010000129.1"/>
</dbReference>
<organism evidence="1 2">
    <name type="scientific">Komagataeibacter rhaeticus</name>
    <dbReference type="NCBI Taxonomy" id="215221"/>
    <lineage>
        <taxon>Bacteria</taxon>
        <taxon>Pseudomonadati</taxon>
        <taxon>Pseudomonadota</taxon>
        <taxon>Alphaproteobacteria</taxon>
        <taxon>Acetobacterales</taxon>
        <taxon>Acetobacteraceae</taxon>
        <taxon>Komagataeibacter</taxon>
    </lineage>
</organism>